<dbReference type="Proteomes" id="UP000242205">
    <property type="component" value="Chromosome"/>
</dbReference>
<evidence type="ECO:0000313" key="1">
    <source>
        <dbReference type="EMBL" id="AUN95890.1"/>
    </source>
</evidence>
<dbReference type="InterPro" id="IPR010767">
    <property type="entry name" value="Phage_CGC-2007_Cje0229"/>
</dbReference>
<dbReference type="OrthoDB" id="88276at2"/>
<dbReference type="AlphaFoldDB" id="A0A2I6S9E8"/>
<dbReference type="RefSeq" id="WP_102247935.1">
    <property type="nucleotide sequence ID" value="NZ_CP025682.1"/>
</dbReference>
<organism evidence="1 2">
    <name type="scientific">Pseudazoarcus pumilus</name>
    <dbReference type="NCBI Taxonomy" id="2067960"/>
    <lineage>
        <taxon>Bacteria</taxon>
        <taxon>Pseudomonadati</taxon>
        <taxon>Pseudomonadota</taxon>
        <taxon>Betaproteobacteria</taxon>
        <taxon>Rhodocyclales</taxon>
        <taxon>Zoogloeaceae</taxon>
        <taxon>Pseudazoarcus</taxon>
    </lineage>
</organism>
<reference evidence="1 2" key="1">
    <citation type="submission" date="2018-01" db="EMBL/GenBank/DDBJ databases">
        <authorList>
            <person name="Fu G.-Y."/>
        </authorList>
    </citation>
    <scope>NUCLEOTIDE SEQUENCE [LARGE SCALE GENOMIC DNA]</scope>
    <source>
        <strain evidence="1 2">SY39</strain>
    </source>
</reference>
<proteinExistence type="predicted"/>
<evidence type="ECO:0008006" key="3">
    <source>
        <dbReference type="Google" id="ProtNLM"/>
    </source>
</evidence>
<gene>
    <name evidence="1" type="ORF">C0099_13690</name>
</gene>
<dbReference type="EMBL" id="CP025682">
    <property type="protein sequence ID" value="AUN95890.1"/>
    <property type="molecule type" value="Genomic_DNA"/>
</dbReference>
<protein>
    <recommendedName>
        <fullName evidence="3">DUF1353 domain-containing protein</fullName>
    </recommendedName>
</protein>
<dbReference type="Pfam" id="PF07087">
    <property type="entry name" value="DUF1353"/>
    <property type="match status" value="1"/>
</dbReference>
<dbReference type="KEGG" id="atw:C0099_13690"/>
<evidence type="ECO:0000313" key="2">
    <source>
        <dbReference type="Proteomes" id="UP000242205"/>
    </source>
</evidence>
<accession>A0A2I6S9E8</accession>
<sequence>MKQTPVELPEHCPATEAFSELDLTPLRPGWWRVNKEFRYRAACCFLIPFVDVPAGFECDLDSVPRLPLAYWLAKGRTIKGAVAHDWLYKSGRLSEGGAKVGRRMADRIFLAAMRDEGVHWRHRWPIWLMVRLFGWRGWYRYRRAEGRA</sequence>
<keyword evidence="2" id="KW-1185">Reference proteome</keyword>
<name>A0A2I6S9E8_9RHOO</name>